<organism evidence="1 2">
    <name type="scientific">Microbacterium aurantiacum</name>
    <dbReference type="NCBI Taxonomy" id="162393"/>
    <lineage>
        <taxon>Bacteria</taxon>
        <taxon>Bacillati</taxon>
        <taxon>Actinomycetota</taxon>
        <taxon>Actinomycetes</taxon>
        <taxon>Micrococcales</taxon>
        <taxon>Microbacteriaceae</taxon>
        <taxon>Microbacterium</taxon>
    </lineage>
</organism>
<dbReference type="RefSeq" id="WP_301133029.1">
    <property type="nucleotide sequence ID" value="NZ_BAAAUQ010000019.1"/>
</dbReference>
<gene>
    <name evidence="1" type="ORF">KZC48_05785</name>
</gene>
<reference evidence="1" key="1">
    <citation type="submission" date="2021-06" db="EMBL/GenBank/DDBJ databases">
        <title>Genome-based taxonomic framework of Microbacterium strains isolated from marine environment, the description of four new species and reclassification of four preexisting species.</title>
        <authorList>
            <person name="Lee S.D."/>
            <person name="Kim S.-M."/>
            <person name="Byeon Y.-S."/>
            <person name="Yang H.L."/>
            <person name="Kim I.S."/>
        </authorList>
    </citation>
    <scope>NUCLEOTIDE SEQUENCE</scope>
    <source>
        <strain evidence="1">KACC 20510</strain>
    </source>
</reference>
<evidence type="ECO:0000313" key="2">
    <source>
        <dbReference type="Proteomes" id="UP001172731"/>
    </source>
</evidence>
<protein>
    <submittedName>
        <fullName evidence="1">Uncharacterized protein</fullName>
    </submittedName>
</protein>
<proteinExistence type="predicted"/>
<sequence length="292" mass="32151">MSDRACVRGCTTRGVHFATCADYGKEVGATCQGCAPEPARDGALICDRCFRRIRRHLDNAPDLVGRLRSLSDPMAAAVYDRVRVSGGGTEAPAPTPPDLIDASDDVMRTLRSWAVYVDPRSGILGGMPAGAGALAAYDYARHCANVILGDFDRLANRRDEILQLGDAVLTRHPADAEGIRSFWSIVDTVSRYRLERPDAAVLVDAQDDEDREVVVGGIEEWRDRLITRAEAEREQYAASGATLRRWVAKELIVPRAVTYGPMGKVTWFRESELLALRAEMDARVGRPRKARP</sequence>
<evidence type="ECO:0000313" key="1">
    <source>
        <dbReference type="EMBL" id="MDN4463908.1"/>
    </source>
</evidence>
<dbReference type="EMBL" id="JAHWXI010000004">
    <property type="protein sequence ID" value="MDN4463908.1"/>
    <property type="molecule type" value="Genomic_DNA"/>
</dbReference>
<accession>A0ABT8FRG1</accession>
<dbReference type="Proteomes" id="UP001172731">
    <property type="component" value="Unassembled WGS sequence"/>
</dbReference>
<comment type="caution">
    <text evidence="1">The sequence shown here is derived from an EMBL/GenBank/DDBJ whole genome shotgun (WGS) entry which is preliminary data.</text>
</comment>
<keyword evidence="2" id="KW-1185">Reference proteome</keyword>
<name>A0ABT8FRG1_9MICO</name>